<dbReference type="InterPro" id="IPR008920">
    <property type="entry name" value="TF_FadR/GntR_C"/>
</dbReference>
<evidence type="ECO:0000259" key="4">
    <source>
        <dbReference type="PROSITE" id="PS50949"/>
    </source>
</evidence>
<dbReference type="SMART" id="SM00345">
    <property type="entry name" value="HTH_GNTR"/>
    <property type="match status" value="1"/>
</dbReference>
<keyword evidence="3" id="KW-0804">Transcription</keyword>
<dbReference type="Gene3D" id="1.10.10.10">
    <property type="entry name" value="Winged helix-like DNA-binding domain superfamily/Winged helix DNA-binding domain"/>
    <property type="match status" value="1"/>
</dbReference>
<evidence type="ECO:0000256" key="1">
    <source>
        <dbReference type="ARBA" id="ARBA00023015"/>
    </source>
</evidence>
<dbReference type="AlphaFoldDB" id="A0A5Q6S263"/>
<dbReference type="EMBL" id="VDFQ02000001">
    <property type="protein sequence ID" value="KAA1424468.1"/>
    <property type="molecule type" value="Genomic_DNA"/>
</dbReference>
<dbReference type="Pfam" id="PF00392">
    <property type="entry name" value="GntR"/>
    <property type="match status" value="1"/>
</dbReference>
<proteinExistence type="predicted"/>
<sequence length="245" mass="26768">MSTAPSDGFEDGGVEDALLRPVRTGNAFEDTVSRLLQTVRLGVIAPGESLPSERDLALRLGVSRDTVREAIRTLNDAGYVQTRRGRYGGTFVVDDLPERAHHGPAPAPDFDLDDVLRLREILEVGGVRMAAARSLSASERDTLWTRLQELRSADPVDYRRLDSRLHLTLAEMTGSPSLLPLVADVRMKLNVFLDDIPLLPRNIAHSDEQHETIVIAVLTGDSDRAAAAMEEHLAGSASLLRGFLS</sequence>
<reference evidence="5 6" key="1">
    <citation type="submission" date="2019-09" db="EMBL/GenBank/DDBJ databases">
        <title>Mumia zhuanghuii sp. nov. isolated from the intestinal contents of plateau pika (Ochotona curzoniae) in the Qinghai-Tibet plateau of China.</title>
        <authorList>
            <person name="Tian Z."/>
        </authorList>
    </citation>
    <scope>NUCLEOTIDE SEQUENCE [LARGE SCALE GENOMIC DNA]</scope>
    <source>
        <strain evidence="6">350</strain>
    </source>
</reference>
<protein>
    <submittedName>
        <fullName evidence="5">FadR family transcriptional regulator</fullName>
    </submittedName>
</protein>
<evidence type="ECO:0000256" key="2">
    <source>
        <dbReference type="ARBA" id="ARBA00023125"/>
    </source>
</evidence>
<dbReference type="PANTHER" id="PTHR43537">
    <property type="entry name" value="TRANSCRIPTIONAL REGULATOR, GNTR FAMILY"/>
    <property type="match status" value="1"/>
</dbReference>
<dbReference type="Pfam" id="PF07729">
    <property type="entry name" value="FCD"/>
    <property type="match status" value="1"/>
</dbReference>
<dbReference type="Gene3D" id="1.20.120.530">
    <property type="entry name" value="GntR ligand-binding domain-like"/>
    <property type="match status" value="1"/>
</dbReference>
<keyword evidence="2" id="KW-0238">DNA-binding</keyword>
<gene>
    <name evidence="5" type="ORF">FE697_000595</name>
</gene>
<dbReference type="SUPFAM" id="SSF48008">
    <property type="entry name" value="GntR ligand-binding domain-like"/>
    <property type="match status" value="1"/>
</dbReference>
<dbReference type="CDD" id="cd07377">
    <property type="entry name" value="WHTH_GntR"/>
    <property type="match status" value="1"/>
</dbReference>
<keyword evidence="1" id="KW-0805">Transcription regulation</keyword>
<dbReference type="OrthoDB" id="3172099at2"/>
<evidence type="ECO:0000256" key="3">
    <source>
        <dbReference type="ARBA" id="ARBA00023163"/>
    </source>
</evidence>
<dbReference type="SUPFAM" id="SSF46785">
    <property type="entry name" value="Winged helix' DNA-binding domain"/>
    <property type="match status" value="1"/>
</dbReference>
<dbReference type="InterPro" id="IPR011711">
    <property type="entry name" value="GntR_C"/>
</dbReference>
<dbReference type="PANTHER" id="PTHR43537:SF24">
    <property type="entry name" value="GLUCONATE OPERON TRANSCRIPTIONAL REPRESSOR"/>
    <property type="match status" value="1"/>
</dbReference>
<dbReference type="GO" id="GO:0003700">
    <property type="term" value="F:DNA-binding transcription factor activity"/>
    <property type="evidence" value="ECO:0007669"/>
    <property type="project" value="InterPro"/>
</dbReference>
<name>A0A5Q6S263_9ACTN</name>
<dbReference type="GO" id="GO:0003677">
    <property type="term" value="F:DNA binding"/>
    <property type="evidence" value="ECO:0007669"/>
    <property type="project" value="UniProtKB-KW"/>
</dbReference>
<evidence type="ECO:0000313" key="6">
    <source>
        <dbReference type="Proteomes" id="UP000307768"/>
    </source>
</evidence>
<feature type="domain" description="HTH gntR-type" evidence="4">
    <location>
        <begin position="25"/>
        <end position="95"/>
    </location>
</feature>
<dbReference type="InterPro" id="IPR036390">
    <property type="entry name" value="WH_DNA-bd_sf"/>
</dbReference>
<organism evidence="5 6">
    <name type="scientific">Mumia zhuanghuii</name>
    <dbReference type="NCBI Taxonomy" id="2585211"/>
    <lineage>
        <taxon>Bacteria</taxon>
        <taxon>Bacillati</taxon>
        <taxon>Actinomycetota</taxon>
        <taxon>Actinomycetes</taxon>
        <taxon>Propionibacteriales</taxon>
        <taxon>Nocardioidaceae</taxon>
        <taxon>Mumia</taxon>
    </lineage>
</organism>
<dbReference type="RefSeq" id="WP_149767305.1">
    <property type="nucleotide sequence ID" value="NZ_VDFQ02000001.1"/>
</dbReference>
<dbReference type="InterPro" id="IPR000524">
    <property type="entry name" value="Tscrpt_reg_HTH_GntR"/>
</dbReference>
<dbReference type="SMART" id="SM00895">
    <property type="entry name" value="FCD"/>
    <property type="match status" value="1"/>
</dbReference>
<evidence type="ECO:0000313" key="5">
    <source>
        <dbReference type="EMBL" id="KAA1424468.1"/>
    </source>
</evidence>
<comment type="caution">
    <text evidence="5">The sequence shown here is derived from an EMBL/GenBank/DDBJ whole genome shotgun (WGS) entry which is preliminary data.</text>
</comment>
<accession>A0A5Q6S263</accession>
<dbReference type="PRINTS" id="PR00035">
    <property type="entry name" value="HTHGNTR"/>
</dbReference>
<dbReference type="PROSITE" id="PS50949">
    <property type="entry name" value="HTH_GNTR"/>
    <property type="match status" value="1"/>
</dbReference>
<dbReference type="Proteomes" id="UP000307768">
    <property type="component" value="Unassembled WGS sequence"/>
</dbReference>
<dbReference type="InterPro" id="IPR036388">
    <property type="entry name" value="WH-like_DNA-bd_sf"/>
</dbReference>